<keyword evidence="2" id="KW-0812">Transmembrane</keyword>
<keyword evidence="2" id="KW-1133">Transmembrane helix</keyword>
<organism evidence="5 6">
    <name type="scientific">Bacillus thuringiensis</name>
    <dbReference type="NCBI Taxonomy" id="1428"/>
    <lineage>
        <taxon>Bacteria</taxon>
        <taxon>Bacillati</taxon>
        <taxon>Bacillota</taxon>
        <taxon>Bacilli</taxon>
        <taxon>Bacillales</taxon>
        <taxon>Bacillaceae</taxon>
        <taxon>Bacillus</taxon>
        <taxon>Bacillus cereus group</taxon>
    </lineage>
</organism>
<feature type="region of interest" description="Disordered" evidence="1">
    <location>
        <begin position="202"/>
        <end position="234"/>
    </location>
</feature>
<name>A0A9X7GJT2_BACTU</name>
<evidence type="ECO:0000313" key="5">
    <source>
        <dbReference type="EMBL" id="PGH84991.1"/>
    </source>
</evidence>
<sequence length="234" mass="25834">MLKLTKRSFLATVLMCSLPFASVSNFAYAEEKKAETPKVTENKSVGEPPSGPDVKAEKKEQEIEAQTPASVNGKKVDGTGTVTDFTTSGSKAFYTITDKDSNVFYLIVDLDKTQNNVYFLSDVKKNTLDGTAAATTIKDGTSVKPNVPNQKQAEADKTTASTKPASEQPKEESNNNSFLLIVLALAGIGVTLYYFLVMKKKKNQSKTNEDEEVMEDDYYEDNLENEKKKHDKED</sequence>
<keyword evidence="3" id="KW-0732">Signal</keyword>
<dbReference type="EMBL" id="NUFN01000010">
    <property type="protein sequence ID" value="PGH84991.1"/>
    <property type="molecule type" value="Genomic_DNA"/>
</dbReference>
<evidence type="ECO:0000313" key="6">
    <source>
        <dbReference type="Proteomes" id="UP000222944"/>
    </source>
</evidence>
<feature type="region of interest" description="Disordered" evidence="1">
    <location>
        <begin position="139"/>
        <end position="173"/>
    </location>
</feature>
<gene>
    <name evidence="5" type="ORF">CN899_10175</name>
</gene>
<proteinExistence type="predicted"/>
<dbReference type="Pfam" id="PF14283">
    <property type="entry name" value="CD1107-like"/>
    <property type="match status" value="1"/>
</dbReference>
<comment type="caution">
    <text evidence="5">The sequence shown here is derived from an EMBL/GenBank/DDBJ whole genome shotgun (WGS) entry which is preliminary data.</text>
</comment>
<dbReference type="RefSeq" id="WP_098866597.1">
    <property type="nucleotide sequence ID" value="NZ_NUFN01000010.1"/>
</dbReference>
<feature type="chain" id="PRO_5040996599" description="Mobile element protein CD1107-like domain-containing protein" evidence="3">
    <location>
        <begin position="30"/>
        <end position="234"/>
    </location>
</feature>
<feature type="transmembrane region" description="Helical" evidence="2">
    <location>
        <begin position="178"/>
        <end position="196"/>
    </location>
</feature>
<dbReference type="AlphaFoldDB" id="A0A9X7GJT2"/>
<evidence type="ECO:0000256" key="2">
    <source>
        <dbReference type="SAM" id="Phobius"/>
    </source>
</evidence>
<reference evidence="5 6" key="1">
    <citation type="submission" date="2017-09" db="EMBL/GenBank/DDBJ databases">
        <title>Large-scale bioinformatics analysis of Bacillus genomes uncovers conserved roles of natural products in bacterial physiology.</title>
        <authorList>
            <consortium name="Agbiome Team Llc"/>
            <person name="Bleich R.M."/>
            <person name="Grubbs K.J."/>
            <person name="Santa Maria K.C."/>
            <person name="Allen S.E."/>
            <person name="Farag S."/>
            <person name="Shank E.A."/>
            <person name="Bowers A."/>
        </authorList>
    </citation>
    <scope>NUCLEOTIDE SEQUENCE [LARGE SCALE GENOMIC DNA]</scope>
    <source>
        <strain evidence="5 6">AFS058004</strain>
    </source>
</reference>
<protein>
    <recommendedName>
        <fullName evidence="4">Mobile element protein CD1107-like domain-containing protein</fullName>
    </recommendedName>
</protein>
<accession>A0A9X7GJT2</accession>
<feature type="signal peptide" evidence="3">
    <location>
        <begin position="1"/>
        <end position="29"/>
    </location>
</feature>
<feature type="domain" description="Mobile element protein CD1107-like" evidence="4">
    <location>
        <begin position="77"/>
        <end position="128"/>
    </location>
</feature>
<feature type="region of interest" description="Disordered" evidence="1">
    <location>
        <begin position="34"/>
        <end position="81"/>
    </location>
</feature>
<evidence type="ECO:0000256" key="1">
    <source>
        <dbReference type="SAM" id="MobiDB-lite"/>
    </source>
</evidence>
<feature type="compositionally biased region" description="Basic and acidic residues" evidence="1">
    <location>
        <begin position="224"/>
        <end position="234"/>
    </location>
</feature>
<dbReference type="InterPro" id="IPR025376">
    <property type="entry name" value="CD1107-like_dom"/>
</dbReference>
<feature type="compositionally biased region" description="Acidic residues" evidence="1">
    <location>
        <begin position="209"/>
        <end position="223"/>
    </location>
</feature>
<feature type="compositionally biased region" description="Polar residues" evidence="1">
    <location>
        <begin position="143"/>
        <end position="165"/>
    </location>
</feature>
<evidence type="ECO:0000256" key="3">
    <source>
        <dbReference type="SAM" id="SignalP"/>
    </source>
</evidence>
<dbReference type="Proteomes" id="UP000222944">
    <property type="component" value="Unassembled WGS sequence"/>
</dbReference>
<evidence type="ECO:0000259" key="4">
    <source>
        <dbReference type="Pfam" id="PF14283"/>
    </source>
</evidence>
<keyword evidence="2" id="KW-0472">Membrane</keyword>